<protein>
    <submittedName>
        <fullName evidence="2">Uncharacterized protein</fullName>
    </submittedName>
</protein>
<dbReference type="EMBL" id="BPLQ01010101">
    <property type="protein sequence ID" value="GIY48362.1"/>
    <property type="molecule type" value="Genomic_DNA"/>
</dbReference>
<evidence type="ECO:0000256" key="1">
    <source>
        <dbReference type="SAM" id="MobiDB-lite"/>
    </source>
</evidence>
<gene>
    <name evidence="2" type="ORF">CDAR_105851</name>
</gene>
<sequence length="99" mass="11621">MIPRTPAAALHGQHEFFQKAKYVRDDSSCAVRRVQGGQVPREHKSGEKKMVKNEDKKQREAIALHKIEYTPLNMFLWTRPTLVQLKSHREDELPKTWNK</sequence>
<accession>A0AAV4TTS2</accession>
<name>A0AAV4TTS2_9ARAC</name>
<proteinExistence type="predicted"/>
<dbReference type="AlphaFoldDB" id="A0AAV4TTS2"/>
<reference evidence="2 3" key="1">
    <citation type="submission" date="2021-06" db="EMBL/GenBank/DDBJ databases">
        <title>Caerostris darwini draft genome.</title>
        <authorList>
            <person name="Kono N."/>
            <person name="Arakawa K."/>
        </authorList>
    </citation>
    <scope>NUCLEOTIDE SEQUENCE [LARGE SCALE GENOMIC DNA]</scope>
</reference>
<feature type="region of interest" description="Disordered" evidence="1">
    <location>
        <begin position="33"/>
        <end position="56"/>
    </location>
</feature>
<feature type="compositionally biased region" description="Basic and acidic residues" evidence="1">
    <location>
        <begin position="40"/>
        <end position="56"/>
    </location>
</feature>
<organism evidence="2 3">
    <name type="scientific">Caerostris darwini</name>
    <dbReference type="NCBI Taxonomy" id="1538125"/>
    <lineage>
        <taxon>Eukaryota</taxon>
        <taxon>Metazoa</taxon>
        <taxon>Ecdysozoa</taxon>
        <taxon>Arthropoda</taxon>
        <taxon>Chelicerata</taxon>
        <taxon>Arachnida</taxon>
        <taxon>Araneae</taxon>
        <taxon>Araneomorphae</taxon>
        <taxon>Entelegynae</taxon>
        <taxon>Araneoidea</taxon>
        <taxon>Araneidae</taxon>
        <taxon>Caerostris</taxon>
    </lineage>
</organism>
<dbReference type="Proteomes" id="UP001054837">
    <property type="component" value="Unassembled WGS sequence"/>
</dbReference>
<keyword evidence="3" id="KW-1185">Reference proteome</keyword>
<evidence type="ECO:0000313" key="2">
    <source>
        <dbReference type="EMBL" id="GIY48362.1"/>
    </source>
</evidence>
<comment type="caution">
    <text evidence="2">The sequence shown here is derived from an EMBL/GenBank/DDBJ whole genome shotgun (WGS) entry which is preliminary data.</text>
</comment>
<evidence type="ECO:0000313" key="3">
    <source>
        <dbReference type="Proteomes" id="UP001054837"/>
    </source>
</evidence>